<dbReference type="PANTHER" id="PTHR34319:SF6">
    <property type="entry name" value="MAJOR EXPORTED PROTEIN"/>
    <property type="match status" value="1"/>
</dbReference>
<evidence type="ECO:0000313" key="4">
    <source>
        <dbReference type="Proteomes" id="UP000516786"/>
    </source>
</evidence>
<dbReference type="Proteomes" id="UP000218731">
    <property type="component" value="Chromosome 1"/>
</dbReference>
<dbReference type="Proteomes" id="UP000516786">
    <property type="component" value="Chromosome"/>
</dbReference>
<dbReference type="InterPro" id="IPR052947">
    <property type="entry name" value="T6SS_Hcp1_domain"/>
</dbReference>
<dbReference type="RefSeq" id="WP_023048048.1">
    <property type="nucleotide sequence ID" value="NZ_AP015029.1"/>
</dbReference>
<name>A0A1L7NBI4_PSEPU</name>
<dbReference type="SUPFAM" id="SSF141452">
    <property type="entry name" value="Hcp1-like"/>
    <property type="match status" value="1"/>
</dbReference>
<dbReference type="PANTHER" id="PTHR34319">
    <property type="entry name" value="MAJOR EXPORTED PROTEIN"/>
    <property type="match status" value="1"/>
</dbReference>
<dbReference type="Gene3D" id="2.30.110.20">
    <property type="entry name" value="Hcp1-like"/>
    <property type="match status" value="1"/>
</dbReference>
<sequence length="174" mass="19282">MPTPAYIAIEGKTQGNITKGAFTADSVGNIYVEGHEDQILVQEVNHRITVPTDPQSGQPAGQRVHGPLIFTCALNKAVPLLYSALSSGEMLPNVELSWYRTSVEGTQERFFTTKLIDAVIIDIDLEMPHVQDKDNSDFTQFFKVSMAYRGIEWEHITASTAGADDWRKPKETAV</sequence>
<dbReference type="Pfam" id="PF05638">
    <property type="entry name" value="T6SS_HCP"/>
    <property type="match status" value="1"/>
</dbReference>
<dbReference type="EMBL" id="AP015029">
    <property type="protein sequence ID" value="BAW22793.1"/>
    <property type="molecule type" value="Genomic_DNA"/>
</dbReference>
<accession>A0A1L7NBI4</accession>
<dbReference type="InterPro" id="IPR008514">
    <property type="entry name" value="T6SS_Hcp"/>
</dbReference>
<dbReference type="EMBL" id="CP061723">
    <property type="protein sequence ID" value="QOD00115.1"/>
    <property type="molecule type" value="Genomic_DNA"/>
</dbReference>
<dbReference type="AlphaFoldDB" id="A0A1L7NBI4"/>
<evidence type="ECO:0000313" key="1">
    <source>
        <dbReference type="EMBL" id="BAW22793.1"/>
    </source>
</evidence>
<reference evidence="1 3" key="1">
    <citation type="submission" date="2015-11" db="EMBL/GenBank/DDBJ databases">
        <title>Complete genome sequencing of a biphenyl-degrading bacterium, Pseudomonas putida KF715 (=NBRC110667).</title>
        <authorList>
            <person name="Suenaga H."/>
            <person name="Fujihara N."/>
            <person name="Watanabe T."/>
            <person name="Hirose J."/>
            <person name="Kimura N."/>
            <person name="Yamazoe A."/>
            <person name="Hosoyama A."/>
            <person name="Shimodaira J."/>
            <person name="Furukawa K."/>
        </authorList>
    </citation>
    <scope>NUCLEOTIDE SEQUENCE [LARGE SCALE GENOMIC DNA]</scope>
    <source>
        <strain evidence="1 3">KF715</strain>
    </source>
</reference>
<reference evidence="2 4" key="2">
    <citation type="submission" date="2020-09" db="EMBL/GenBank/DDBJ databases">
        <title>Co-existence of a novel multidrug-resistance efflux pump with carbapenem resistance gene blaVIM-2 in one megaplasmid in Pseudomonas putida.</title>
        <authorList>
            <person name="Peng K."/>
            <person name="Li R."/>
        </authorList>
    </citation>
    <scope>NUCLEOTIDE SEQUENCE [LARGE SCALE GENOMIC DNA]</scope>
    <source>
        <strain evidence="2 4">ZXPA-20</strain>
    </source>
</reference>
<dbReference type="InterPro" id="IPR036624">
    <property type="entry name" value="Hcp1-lik_sf"/>
</dbReference>
<evidence type="ECO:0000313" key="3">
    <source>
        <dbReference type="Proteomes" id="UP000218731"/>
    </source>
</evidence>
<organism evidence="1 3">
    <name type="scientific">Pseudomonas putida</name>
    <name type="common">Arthrobacter siderocapsulatus</name>
    <dbReference type="NCBI Taxonomy" id="303"/>
    <lineage>
        <taxon>Bacteria</taxon>
        <taxon>Pseudomonadati</taxon>
        <taxon>Pseudomonadota</taxon>
        <taxon>Gammaproteobacteria</taxon>
        <taxon>Pseudomonadales</taxon>
        <taxon>Pseudomonadaceae</taxon>
        <taxon>Pseudomonas</taxon>
    </lineage>
</organism>
<protein>
    <submittedName>
        <fullName evidence="2">Hcp family type VI secretion system effector</fullName>
    </submittedName>
    <submittedName>
        <fullName evidence="1">Hcp protein</fullName>
    </submittedName>
</protein>
<evidence type="ECO:0000313" key="2">
    <source>
        <dbReference type="EMBL" id="QOD00115.1"/>
    </source>
</evidence>
<gene>
    <name evidence="2" type="ORF">ID616_10675</name>
    <name evidence="1" type="ORF">KF715C_ch22200</name>
</gene>
<proteinExistence type="predicted"/>
<dbReference type="NCBIfam" id="TIGR03344">
    <property type="entry name" value="VI_effect_Hcp1"/>
    <property type="match status" value="1"/>
</dbReference>